<feature type="compositionally biased region" description="Polar residues" evidence="1">
    <location>
        <begin position="499"/>
        <end position="513"/>
    </location>
</feature>
<gene>
    <name evidence="2" type="ORF">HGRIS_007202</name>
</gene>
<organism evidence="2 3">
    <name type="scientific">Hohenbuehelia grisea</name>
    <dbReference type="NCBI Taxonomy" id="104357"/>
    <lineage>
        <taxon>Eukaryota</taxon>
        <taxon>Fungi</taxon>
        <taxon>Dikarya</taxon>
        <taxon>Basidiomycota</taxon>
        <taxon>Agaricomycotina</taxon>
        <taxon>Agaricomycetes</taxon>
        <taxon>Agaricomycetidae</taxon>
        <taxon>Agaricales</taxon>
        <taxon>Pleurotineae</taxon>
        <taxon>Pleurotaceae</taxon>
        <taxon>Hohenbuehelia</taxon>
    </lineage>
</organism>
<sequence length="569" mass="57796">MAAPEINFAPVIDSKALPGTPAHEWANSTASALHERLESDTAPSTTYPSKQGEHPDAGSTKDFQTTTPFSVPQPTELASQPLASSASTPGVELPGAFPREAGDTGLISGDALANAKNQAYGVLEGAKSYLPAQEDVQRALLNAGETARQYLPESVASYLPGAQNISLPSSEHLGNQGESTGGVGALPGTISETSVTKLPEERVQAGIAAGGVGDLPGSNSETDVVKLPEERAVDGELKAIPSNNPAITTTTNKHATTSTPPHLTNTTSTETPKTGGVGELPGANSEVDVMRLPEERALDGGRLTPDTNTSGSSQDNANGIINSGAAPKSLLTTSQTPLLPGNATPSAASNASMKSNKVGAPPNTNLTPHTNGTTDASNTNLSTAAQAGSFPPTPTGLGGGIVAPAIASASAEHTSGNAPFKPYISVGAQSGAEDGVGKSDTALPPVPPKDSLAMGLAKHLSGPMKDDDDKMHGAFEREQPPVGNPNDLPSQRGGLGNSRGFSNTADIGHSSSAVGGHKRDESSSSMSTGGTPKKPGFMDKLKGEAKVISGKLGKNEEKVEEGRRMMGKV</sequence>
<comment type="caution">
    <text evidence="2">The sequence shown here is derived from an EMBL/GenBank/DDBJ whole genome shotgun (WGS) entry which is preliminary data.</text>
</comment>
<feature type="compositionally biased region" description="Basic and acidic residues" evidence="1">
    <location>
        <begin position="536"/>
        <end position="545"/>
    </location>
</feature>
<feature type="compositionally biased region" description="Polar residues" evidence="1">
    <location>
        <begin position="305"/>
        <end position="321"/>
    </location>
</feature>
<evidence type="ECO:0000313" key="2">
    <source>
        <dbReference type="EMBL" id="KAL0952994.1"/>
    </source>
</evidence>
<feature type="compositionally biased region" description="Polar residues" evidence="1">
    <location>
        <begin position="61"/>
        <end position="88"/>
    </location>
</feature>
<evidence type="ECO:0000313" key="3">
    <source>
        <dbReference type="Proteomes" id="UP001556367"/>
    </source>
</evidence>
<feature type="compositionally biased region" description="Basic and acidic residues" evidence="1">
    <location>
        <begin position="553"/>
        <end position="569"/>
    </location>
</feature>
<protein>
    <submittedName>
        <fullName evidence="2">Uncharacterized protein</fullName>
    </submittedName>
</protein>
<reference evidence="3" key="1">
    <citation type="submission" date="2024-06" db="EMBL/GenBank/DDBJ databases">
        <title>Multi-omics analyses provide insights into the biosynthesis of the anticancer antibiotic pleurotin in Hohenbuehelia grisea.</title>
        <authorList>
            <person name="Weaver J.A."/>
            <person name="Alberti F."/>
        </authorList>
    </citation>
    <scope>NUCLEOTIDE SEQUENCE [LARGE SCALE GENOMIC DNA]</scope>
    <source>
        <strain evidence="3">T-177</strain>
    </source>
</reference>
<dbReference type="EMBL" id="JASNQZ010000010">
    <property type="protein sequence ID" value="KAL0952994.1"/>
    <property type="molecule type" value="Genomic_DNA"/>
</dbReference>
<name>A0ABR3JBH2_9AGAR</name>
<feature type="region of interest" description="Disordered" evidence="1">
    <location>
        <begin position="431"/>
        <end position="569"/>
    </location>
</feature>
<feature type="compositionally biased region" description="Low complexity" evidence="1">
    <location>
        <begin position="248"/>
        <end position="272"/>
    </location>
</feature>
<feature type="compositionally biased region" description="Low complexity" evidence="1">
    <location>
        <begin position="329"/>
        <end position="357"/>
    </location>
</feature>
<feature type="region of interest" description="Disordered" evidence="1">
    <location>
        <begin position="238"/>
        <end position="396"/>
    </location>
</feature>
<feature type="region of interest" description="Disordered" evidence="1">
    <location>
        <begin position="1"/>
        <end position="99"/>
    </location>
</feature>
<evidence type="ECO:0000256" key="1">
    <source>
        <dbReference type="SAM" id="MobiDB-lite"/>
    </source>
</evidence>
<dbReference type="Proteomes" id="UP001556367">
    <property type="component" value="Unassembled WGS sequence"/>
</dbReference>
<feature type="compositionally biased region" description="Polar residues" evidence="1">
    <location>
        <begin position="362"/>
        <end position="386"/>
    </location>
</feature>
<feature type="compositionally biased region" description="Basic and acidic residues" evidence="1">
    <location>
        <begin position="464"/>
        <end position="479"/>
    </location>
</feature>
<accession>A0ABR3JBH2</accession>
<proteinExistence type="predicted"/>
<feature type="compositionally biased region" description="Basic and acidic residues" evidence="1">
    <location>
        <begin position="288"/>
        <end position="299"/>
    </location>
</feature>
<keyword evidence="3" id="KW-1185">Reference proteome</keyword>